<accession>A0AA39LWT3</accession>
<gene>
    <name evidence="3" type="ORF">QR680_006248</name>
</gene>
<reference evidence="3" key="1">
    <citation type="submission" date="2023-06" db="EMBL/GenBank/DDBJ databases">
        <title>Genomic analysis of the entomopathogenic nematode Steinernema hermaphroditum.</title>
        <authorList>
            <person name="Schwarz E.M."/>
            <person name="Heppert J.K."/>
            <person name="Baniya A."/>
            <person name="Schwartz H.T."/>
            <person name="Tan C.-H."/>
            <person name="Antoshechkin I."/>
            <person name="Sternberg P.W."/>
            <person name="Goodrich-Blair H."/>
            <person name="Dillman A.R."/>
        </authorList>
    </citation>
    <scope>NUCLEOTIDE SEQUENCE</scope>
    <source>
        <strain evidence="3">PS9179</strain>
        <tissue evidence="3">Whole animal</tissue>
    </source>
</reference>
<protein>
    <submittedName>
        <fullName evidence="3">Uncharacterized protein</fullName>
    </submittedName>
</protein>
<sequence length="397" mass="46534">METRVWLFGAVWLIAGALLFCGTSAQIIEINTMRYNKHENKAIRVIARFDRCPQHNFRNNFYHALTCAGFVRAHMDDLERKLNKKTLDWNADINEKLAENVDKPCYDNAQFKVFYYDENQLIFLRFGEHGSHVSYWITENLQKKYKNNENETVFVQFPHPDEWEFIAYANLGDFPLSNHVCDPESGAYYTRTKQFRFPYSGSFDLRTKKLTVGRKCAAPSPKQKIMQNDPTMYVRNRFTLNGADLFPYRRMKYFNQVYDKHTIVSLNYPLRGYMQSKHYVVVVYKNDEEDRRLVEQNKARDITLLAPCYIRVIRPDLRESHEMLMTPYSASHRFVILEEDGPRQKDTSTTTTTTTTTTPRTTTTPKARKSSLLTTTTTTTTTTTPIPTTIERRPHLE</sequence>
<dbReference type="AlphaFoldDB" id="A0AA39LWT3"/>
<evidence type="ECO:0000313" key="4">
    <source>
        <dbReference type="Proteomes" id="UP001175271"/>
    </source>
</evidence>
<feature type="compositionally biased region" description="Low complexity" evidence="1">
    <location>
        <begin position="374"/>
        <end position="389"/>
    </location>
</feature>
<proteinExistence type="predicted"/>
<feature type="signal peptide" evidence="2">
    <location>
        <begin position="1"/>
        <end position="25"/>
    </location>
</feature>
<feature type="compositionally biased region" description="Low complexity" evidence="1">
    <location>
        <begin position="347"/>
        <end position="364"/>
    </location>
</feature>
<evidence type="ECO:0000256" key="1">
    <source>
        <dbReference type="SAM" id="MobiDB-lite"/>
    </source>
</evidence>
<name>A0AA39LWT3_9BILA</name>
<keyword evidence="4" id="KW-1185">Reference proteome</keyword>
<keyword evidence="2" id="KW-0732">Signal</keyword>
<evidence type="ECO:0000256" key="2">
    <source>
        <dbReference type="SAM" id="SignalP"/>
    </source>
</evidence>
<comment type="caution">
    <text evidence="3">The sequence shown here is derived from an EMBL/GenBank/DDBJ whole genome shotgun (WGS) entry which is preliminary data.</text>
</comment>
<organism evidence="3 4">
    <name type="scientific">Steinernema hermaphroditum</name>
    <dbReference type="NCBI Taxonomy" id="289476"/>
    <lineage>
        <taxon>Eukaryota</taxon>
        <taxon>Metazoa</taxon>
        <taxon>Ecdysozoa</taxon>
        <taxon>Nematoda</taxon>
        <taxon>Chromadorea</taxon>
        <taxon>Rhabditida</taxon>
        <taxon>Tylenchina</taxon>
        <taxon>Panagrolaimomorpha</taxon>
        <taxon>Strongyloidoidea</taxon>
        <taxon>Steinernematidae</taxon>
        <taxon>Steinernema</taxon>
    </lineage>
</organism>
<evidence type="ECO:0000313" key="3">
    <source>
        <dbReference type="EMBL" id="KAK0412502.1"/>
    </source>
</evidence>
<dbReference type="EMBL" id="JAUCMV010000003">
    <property type="protein sequence ID" value="KAK0412502.1"/>
    <property type="molecule type" value="Genomic_DNA"/>
</dbReference>
<feature type="chain" id="PRO_5041420347" evidence="2">
    <location>
        <begin position="26"/>
        <end position="397"/>
    </location>
</feature>
<feature type="region of interest" description="Disordered" evidence="1">
    <location>
        <begin position="340"/>
        <end position="397"/>
    </location>
</feature>
<dbReference type="Proteomes" id="UP001175271">
    <property type="component" value="Unassembled WGS sequence"/>
</dbReference>